<feature type="region of interest" description="Disordered" evidence="1">
    <location>
        <begin position="212"/>
        <end position="237"/>
    </location>
</feature>
<dbReference type="OrthoDB" id="10526468at2759"/>
<organism evidence="2 3">
    <name type="scientific">Saitozyma podzolica</name>
    <dbReference type="NCBI Taxonomy" id="1890683"/>
    <lineage>
        <taxon>Eukaryota</taxon>
        <taxon>Fungi</taxon>
        <taxon>Dikarya</taxon>
        <taxon>Basidiomycota</taxon>
        <taxon>Agaricomycotina</taxon>
        <taxon>Tremellomycetes</taxon>
        <taxon>Tremellales</taxon>
        <taxon>Trimorphomycetaceae</taxon>
        <taxon>Saitozyma</taxon>
    </lineage>
</organism>
<accession>A0A427YWY3</accession>
<dbReference type="AlphaFoldDB" id="A0A427YWY3"/>
<dbReference type="EMBL" id="RSCD01000001">
    <property type="protein sequence ID" value="RSH95617.1"/>
    <property type="molecule type" value="Genomic_DNA"/>
</dbReference>
<name>A0A427YWY3_9TREE</name>
<gene>
    <name evidence="2" type="ORF">EHS25_000709</name>
</gene>
<evidence type="ECO:0000256" key="1">
    <source>
        <dbReference type="SAM" id="MobiDB-lite"/>
    </source>
</evidence>
<reference evidence="2 3" key="1">
    <citation type="submission" date="2018-11" db="EMBL/GenBank/DDBJ databases">
        <title>Genome sequence of Saitozyma podzolica DSM 27192.</title>
        <authorList>
            <person name="Aliyu H."/>
            <person name="Gorte O."/>
            <person name="Ochsenreither K."/>
        </authorList>
    </citation>
    <scope>NUCLEOTIDE SEQUENCE [LARGE SCALE GENOMIC DNA]</scope>
    <source>
        <strain evidence="2 3">DSM 27192</strain>
    </source>
</reference>
<feature type="compositionally biased region" description="Basic and acidic residues" evidence="1">
    <location>
        <begin position="212"/>
        <end position="224"/>
    </location>
</feature>
<keyword evidence="3" id="KW-1185">Reference proteome</keyword>
<comment type="caution">
    <text evidence="2">The sequence shown here is derived from an EMBL/GenBank/DDBJ whole genome shotgun (WGS) entry which is preliminary data.</text>
</comment>
<dbReference type="Proteomes" id="UP000279259">
    <property type="component" value="Unassembled WGS sequence"/>
</dbReference>
<protein>
    <submittedName>
        <fullName evidence="2">Uncharacterized protein</fullName>
    </submittedName>
</protein>
<evidence type="ECO:0000313" key="3">
    <source>
        <dbReference type="Proteomes" id="UP000279259"/>
    </source>
</evidence>
<sequence>MPIETSLLQTLQSAWSRSKHSGTHTFVADVPELTLGEPSYMSVRLHVIRLPDNRTLEDLPPDEIPLWSDSPRAPINSRIRQNVLRGRLDPVLHGLLPYRPSEQQSSLQTHRQKMERFTSYLQRRMDAGLDVEGTLLDVLDQTDFEPLTDHSTYCKANDTTFDNTDNPLWSFTMHVTGTGECSAMLSIDLDPDREDLYKLFDNLQLGAARTEVVDKLQPEDDRPAKRQRSSNPSGSAT</sequence>
<proteinExistence type="predicted"/>
<evidence type="ECO:0000313" key="2">
    <source>
        <dbReference type="EMBL" id="RSH95617.1"/>
    </source>
</evidence>